<evidence type="ECO:0000313" key="4">
    <source>
        <dbReference type="Proteomes" id="UP000295334"/>
    </source>
</evidence>
<feature type="compositionally biased region" description="Pro residues" evidence="1">
    <location>
        <begin position="218"/>
        <end position="227"/>
    </location>
</feature>
<sequence>MDNLQPTQSDRFKFRNLFRYLLQGLLIIAPVAVTAWAVYWIVDSVDNLIPIFVVKNAEGKLVIRNYGLGFVIIIAAICIIGYLSTFFIRNRLFSIFDSLLSKTPGIRFIYSTVKDFTEALGGEKKKFNKPVLANIDDKDVWRVGFITQEHARDFGFTEDYVAVYIPMSYSIAGNVYLLPVARVRPISNVNASDAMKFVLSGGVTQVDEEKHRHHETPPPDPDPAAMG</sequence>
<proteinExistence type="predicted"/>
<keyword evidence="2" id="KW-1133">Transmembrane helix</keyword>
<organism evidence="3 4">
    <name type="scientific">Flaviaesturariibacter flavus</name>
    <dbReference type="NCBI Taxonomy" id="2502780"/>
    <lineage>
        <taxon>Bacteria</taxon>
        <taxon>Pseudomonadati</taxon>
        <taxon>Bacteroidota</taxon>
        <taxon>Chitinophagia</taxon>
        <taxon>Chitinophagales</taxon>
        <taxon>Chitinophagaceae</taxon>
        <taxon>Flaviaestuariibacter</taxon>
    </lineage>
</organism>
<protein>
    <submittedName>
        <fullName evidence="3">DUF502 domain-containing protein</fullName>
    </submittedName>
</protein>
<dbReference type="PANTHER" id="PTHR31876">
    <property type="entry name" value="COV-LIKE PROTEIN 1"/>
    <property type="match status" value="1"/>
</dbReference>
<keyword evidence="2" id="KW-0812">Transmembrane</keyword>
<feature type="transmembrane region" description="Helical" evidence="2">
    <location>
        <begin position="20"/>
        <end position="42"/>
    </location>
</feature>
<dbReference type="PANTHER" id="PTHR31876:SF26">
    <property type="entry name" value="PROTEIN LIKE COV 2"/>
    <property type="match status" value="1"/>
</dbReference>
<dbReference type="Proteomes" id="UP000295334">
    <property type="component" value="Unassembled WGS sequence"/>
</dbReference>
<dbReference type="RefSeq" id="WP_131449812.1">
    <property type="nucleotide sequence ID" value="NZ_SJZI01000045.1"/>
</dbReference>
<evidence type="ECO:0000313" key="3">
    <source>
        <dbReference type="EMBL" id="TCJ13491.1"/>
    </source>
</evidence>
<dbReference type="Pfam" id="PF04367">
    <property type="entry name" value="DUF502"/>
    <property type="match status" value="1"/>
</dbReference>
<keyword evidence="2" id="KW-0472">Membrane</keyword>
<keyword evidence="4" id="KW-1185">Reference proteome</keyword>
<accession>A0A4R1B629</accession>
<evidence type="ECO:0000256" key="2">
    <source>
        <dbReference type="SAM" id="Phobius"/>
    </source>
</evidence>
<dbReference type="AlphaFoldDB" id="A0A4R1B629"/>
<evidence type="ECO:0000256" key="1">
    <source>
        <dbReference type="SAM" id="MobiDB-lite"/>
    </source>
</evidence>
<comment type="caution">
    <text evidence="3">The sequence shown here is derived from an EMBL/GenBank/DDBJ whole genome shotgun (WGS) entry which is preliminary data.</text>
</comment>
<reference evidence="3 4" key="1">
    <citation type="submission" date="2019-03" db="EMBL/GenBank/DDBJ databases">
        <authorList>
            <person name="Kim M.K.M."/>
        </authorList>
    </citation>
    <scope>NUCLEOTIDE SEQUENCE [LARGE SCALE GENOMIC DNA]</scope>
    <source>
        <strain evidence="3 4">17J68-12</strain>
    </source>
</reference>
<feature type="region of interest" description="Disordered" evidence="1">
    <location>
        <begin position="206"/>
        <end position="227"/>
    </location>
</feature>
<feature type="transmembrane region" description="Helical" evidence="2">
    <location>
        <begin position="66"/>
        <end position="88"/>
    </location>
</feature>
<dbReference type="EMBL" id="SJZI01000045">
    <property type="protein sequence ID" value="TCJ13491.1"/>
    <property type="molecule type" value="Genomic_DNA"/>
</dbReference>
<gene>
    <name evidence="3" type="ORF">EPD60_12475</name>
</gene>
<name>A0A4R1B629_9BACT</name>
<dbReference type="OrthoDB" id="9789516at2"/>
<dbReference type="InterPro" id="IPR007462">
    <property type="entry name" value="COV1-like"/>
</dbReference>